<feature type="transmembrane region" description="Helical" evidence="7">
    <location>
        <begin position="97"/>
        <end position="118"/>
    </location>
</feature>
<evidence type="ECO:0000256" key="3">
    <source>
        <dbReference type="ARBA" id="ARBA00022692"/>
    </source>
</evidence>
<keyword evidence="3 7" id="KW-0812">Transmembrane</keyword>
<dbReference type="PANTHER" id="PTHR23504">
    <property type="entry name" value="MAJOR FACILITATOR SUPERFAMILY DOMAIN-CONTAINING PROTEIN 10"/>
    <property type="match status" value="1"/>
</dbReference>
<feature type="transmembrane region" description="Helical" evidence="7">
    <location>
        <begin position="172"/>
        <end position="195"/>
    </location>
</feature>
<dbReference type="InterPro" id="IPR011701">
    <property type="entry name" value="MFS"/>
</dbReference>
<dbReference type="VEuPathDB" id="FungiDB:PV10_01968"/>
<evidence type="ECO:0000256" key="1">
    <source>
        <dbReference type="ARBA" id="ARBA00004141"/>
    </source>
</evidence>
<dbReference type="Proteomes" id="UP000288859">
    <property type="component" value="Unassembled WGS sequence"/>
</dbReference>
<feature type="transmembrane region" description="Helical" evidence="7">
    <location>
        <begin position="406"/>
        <end position="431"/>
    </location>
</feature>
<feature type="transmembrane region" description="Helical" evidence="7">
    <location>
        <begin position="443"/>
        <end position="462"/>
    </location>
</feature>
<organism evidence="8 9">
    <name type="scientific">Exophiala mesophila</name>
    <name type="common">Black yeast-like fungus</name>
    <dbReference type="NCBI Taxonomy" id="212818"/>
    <lineage>
        <taxon>Eukaryota</taxon>
        <taxon>Fungi</taxon>
        <taxon>Dikarya</taxon>
        <taxon>Ascomycota</taxon>
        <taxon>Pezizomycotina</taxon>
        <taxon>Eurotiomycetes</taxon>
        <taxon>Chaetothyriomycetidae</taxon>
        <taxon>Chaetothyriales</taxon>
        <taxon>Herpotrichiellaceae</taxon>
        <taxon>Exophiala</taxon>
    </lineage>
</organism>
<comment type="subcellular location">
    <subcellularLocation>
        <location evidence="1">Membrane</location>
        <topology evidence="1">Multi-pass membrane protein</topology>
    </subcellularLocation>
</comment>
<comment type="caution">
    <text evidence="8">The sequence shown here is derived from an EMBL/GenBank/DDBJ whole genome shotgun (WGS) entry which is preliminary data.</text>
</comment>
<proteinExistence type="predicted"/>
<feature type="transmembrane region" description="Helical" evidence="7">
    <location>
        <begin position="306"/>
        <end position="330"/>
    </location>
</feature>
<dbReference type="EMBL" id="NAJM01000048">
    <property type="protein sequence ID" value="RVX67459.1"/>
    <property type="molecule type" value="Genomic_DNA"/>
</dbReference>
<dbReference type="AlphaFoldDB" id="A0A438MUQ5"/>
<feature type="transmembrane region" description="Helical" evidence="7">
    <location>
        <begin position="215"/>
        <end position="237"/>
    </location>
</feature>
<feature type="transmembrane region" description="Helical" evidence="7">
    <location>
        <begin position="267"/>
        <end position="294"/>
    </location>
</feature>
<accession>A0A438MUQ5</accession>
<evidence type="ECO:0000256" key="7">
    <source>
        <dbReference type="SAM" id="Phobius"/>
    </source>
</evidence>
<dbReference type="Pfam" id="PF07690">
    <property type="entry name" value="MFS_1"/>
    <property type="match status" value="1"/>
</dbReference>
<dbReference type="PANTHER" id="PTHR23504:SF3">
    <property type="entry name" value="MAJOR FACILITATOR SUPERFAMILY (MFS) PROFILE DOMAIN-CONTAINING PROTEIN"/>
    <property type="match status" value="1"/>
</dbReference>
<dbReference type="Gene3D" id="1.20.1250.20">
    <property type="entry name" value="MFS general substrate transporter like domains"/>
    <property type="match status" value="1"/>
</dbReference>
<feature type="transmembrane region" description="Helical" evidence="7">
    <location>
        <begin position="133"/>
        <end position="152"/>
    </location>
</feature>
<evidence type="ECO:0000256" key="4">
    <source>
        <dbReference type="ARBA" id="ARBA00022989"/>
    </source>
</evidence>
<evidence type="ECO:0000256" key="5">
    <source>
        <dbReference type="ARBA" id="ARBA00023136"/>
    </source>
</evidence>
<reference evidence="8 9" key="1">
    <citation type="submission" date="2017-03" db="EMBL/GenBank/DDBJ databases">
        <title>Genomes of endolithic fungi from Antarctica.</title>
        <authorList>
            <person name="Coleine C."/>
            <person name="Masonjones S."/>
            <person name="Stajich J.E."/>
        </authorList>
    </citation>
    <scope>NUCLEOTIDE SEQUENCE [LARGE SCALE GENOMIC DNA]</scope>
    <source>
        <strain evidence="8 9">CCFEE 6314</strain>
    </source>
</reference>
<feature type="region of interest" description="Disordered" evidence="6">
    <location>
        <begin position="466"/>
        <end position="500"/>
    </location>
</feature>
<evidence type="ECO:0000256" key="6">
    <source>
        <dbReference type="SAM" id="MobiDB-lite"/>
    </source>
</evidence>
<evidence type="ECO:0000313" key="8">
    <source>
        <dbReference type="EMBL" id="RVX67459.1"/>
    </source>
</evidence>
<dbReference type="SUPFAM" id="SSF103473">
    <property type="entry name" value="MFS general substrate transporter"/>
    <property type="match status" value="1"/>
</dbReference>
<feature type="transmembrane region" description="Helical" evidence="7">
    <location>
        <begin position="367"/>
        <end position="394"/>
    </location>
</feature>
<keyword evidence="5 7" id="KW-0472">Membrane</keyword>
<evidence type="ECO:0008006" key="10">
    <source>
        <dbReference type="Google" id="ProtNLM"/>
    </source>
</evidence>
<keyword evidence="2" id="KW-0813">Transport</keyword>
<dbReference type="OrthoDB" id="419616at2759"/>
<dbReference type="GO" id="GO:0016020">
    <property type="term" value="C:membrane"/>
    <property type="evidence" value="ECO:0007669"/>
    <property type="project" value="UniProtKB-SubCell"/>
</dbReference>
<gene>
    <name evidence="8" type="ORF">B0A52_08812</name>
</gene>
<dbReference type="GO" id="GO:0022857">
    <property type="term" value="F:transmembrane transporter activity"/>
    <property type="evidence" value="ECO:0007669"/>
    <property type="project" value="InterPro"/>
</dbReference>
<name>A0A438MUQ5_EXOME</name>
<sequence>MFAVVVYTKIEIGRISVSVISLADDASLTMTFGPAALRPQGNSLASQVNIDETTALLTQDDDACQPVSNYHAGEQLDGDVVEGQDNEQDKPLPMDQILALCVARVVEPIAFFSIFPFINQMIWETGQVAETDVGFYSGLIVCLELPMTPFVLPTIRTMMAELSTPNTQARIFSYFAFSGNVGIFLGPLIGGVLANPAEQYPRVFGKIKFFHEFPYALPTLVTGSLGIIASVICAIIIKETLTKASHANGATKTENPSILALLRAPNVFITLFIYGHLMVLAFSYTAILPVFYFTPVELGGFGFTPLQISIFMGLGGLSQALWVLLIFPFLHARVGTKRIMTWSGNAYPFFFASLPSCNILLRYHFTLVFWILAPILVVLGSGVAISFTAIQLVINNVAPTPRVLGTLNAMSLTLVSGLRAFSPALFASLFAASVRSHKFGGHLIWILMMALAIAFTVISRWTPDVEGASKSSNGNEVGVKHGQSPMENRTSESEQNPEEQ</sequence>
<dbReference type="InterPro" id="IPR036259">
    <property type="entry name" value="MFS_trans_sf"/>
</dbReference>
<keyword evidence="4 7" id="KW-1133">Transmembrane helix</keyword>
<evidence type="ECO:0000313" key="9">
    <source>
        <dbReference type="Proteomes" id="UP000288859"/>
    </source>
</evidence>
<evidence type="ECO:0000256" key="2">
    <source>
        <dbReference type="ARBA" id="ARBA00022448"/>
    </source>
</evidence>
<protein>
    <recommendedName>
        <fullName evidence="10">Major facilitator superfamily (MFS) profile domain-containing protein</fullName>
    </recommendedName>
</protein>